<comment type="caution">
    <text evidence="3">The sequence shown here is derived from an EMBL/GenBank/DDBJ whole genome shotgun (WGS) entry which is preliminary data.</text>
</comment>
<feature type="region of interest" description="Disordered" evidence="1">
    <location>
        <begin position="32"/>
        <end position="62"/>
    </location>
</feature>
<reference evidence="3 4" key="1">
    <citation type="submission" date="2018-02" db="EMBL/GenBank/DDBJ databases">
        <title>Comparative genomes isolates from brazilian mangrove.</title>
        <authorList>
            <person name="Araujo J.E."/>
            <person name="Taketani R.G."/>
            <person name="Silva M.C.P."/>
            <person name="Loureco M.V."/>
            <person name="Andreote F.D."/>
        </authorList>
    </citation>
    <scope>NUCLEOTIDE SEQUENCE [LARGE SCALE GENOMIC DNA]</scope>
    <source>
        <strain evidence="3 4">Hex-1 MGV</strain>
    </source>
</reference>
<dbReference type="Proteomes" id="UP000238322">
    <property type="component" value="Unassembled WGS sequence"/>
</dbReference>
<accession>A0A2S8FBL6</accession>
<sequence>MARKLVSGLIVLIMLVNASAQPAMSAGILSSAANETRTDDPPPTPDPPKPKSEKKHHHSDCDDCDDDLGNAGIKLFGGMLALGALATANAAIPQRRSVIYTHDSGQEETIVLIGHPGYFSDYPYQYDFGYMLMGDEWYGVGKYKSVRASVEYASDFSRLSRIGTKLLVEGNRRWGLDTQWDEYFENVPGGGTDQLTLGDINVTLRYYQGYHGQLRFGLGANILADTNGSEAGINFTGSYDAYIGKPWIWSTELDLGKVGSADLFRFRSTLGVHWKRLEAYSGYQYTNLEGVELNGFVSGLRVWF</sequence>
<dbReference type="EMBL" id="PUHY01000015">
    <property type="protein sequence ID" value="PQO29522.1"/>
    <property type="molecule type" value="Genomic_DNA"/>
</dbReference>
<gene>
    <name evidence="3" type="ORF">C5Y83_26035</name>
</gene>
<evidence type="ECO:0000256" key="1">
    <source>
        <dbReference type="SAM" id="MobiDB-lite"/>
    </source>
</evidence>
<organism evidence="3 4">
    <name type="scientific">Blastopirellula marina</name>
    <dbReference type="NCBI Taxonomy" id="124"/>
    <lineage>
        <taxon>Bacteria</taxon>
        <taxon>Pseudomonadati</taxon>
        <taxon>Planctomycetota</taxon>
        <taxon>Planctomycetia</taxon>
        <taxon>Pirellulales</taxon>
        <taxon>Pirellulaceae</taxon>
        <taxon>Blastopirellula</taxon>
    </lineage>
</organism>
<feature type="chain" id="PRO_5015547247" description="Outer membrane protein beta-barrel domain-containing protein" evidence="2">
    <location>
        <begin position="21"/>
        <end position="304"/>
    </location>
</feature>
<proteinExistence type="predicted"/>
<evidence type="ECO:0000256" key="2">
    <source>
        <dbReference type="SAM" id="SignalP"/>
    </source>
</evidence>
<keyword evidence="2" id="KW-0732">Signal</keyword>
<evidence type="ECO:0008006" key="5">
    <source>
        <dbReference type="Google" id="ProtNLM"/>
    </source>
</evidence>
<dbReference type="OrthoDB" id="272730at2"/>
<protein>
    <recommendedName>
        <fullName evidence="5">Outer membrane protein beta-barrel domain-containing protein</fullName>
    </recommendedName>
</protein>
<evidence type="ECO:0000313" key="3">
    <source>
        <dbReference type="EMBL" id="PQO29522.1"/>
    </source>
</evidence>
<evidence type="ECO:0000313" key="4">
    <source>
        <dbReference type="Proteomes" id="UP000238322"/>
    </source>
</evidence>
<dbReference type="RefSeq" id="WP_105332716.1">
    <property type="nucleotide sequence ID" value="NZ_PUHY01000015.1"/>
</dbReference>
<feature type="signal peptide" evidence="2">
    <location>
        <begin position="1"/>
        <end position="20"/>
    </location>
</feature>
<dbReference type="AlphaFoldDB" id="A0A2S8FBL6"/>
<name>A0A2S8FBL6_9BACT</name>